<dbReference type="GO" id="GO:0006355">
    <property type="term" value="P:regulation of DNA-templated transcription"/>
    <property type="evidence" value="ECO:0007669"/>
    <property type="project" value="InterPro"/>
</dbReference>
<dbReference type="SUPFAM" id="SSF51206">
    <property type="entry name" value="cAMP-binding domain-like"/>
    <property type="match status" value="1"/>
</dbReference>
<keyword evidence="3" id="KW-0804">Transcription</keyword>
<dbReference type="InterPro" id="IPR012318">
    <property type="entry name" value="HTH_CRP"/>
</dbReference>
<keyword evidence="6" id="KW-0418">Kinase</keyword>
<dbReference type="Pfam" id="PF00027">
    <property type="entry name" value="cNMP_binding"/>
    <property type="match status" value="1"/>
</dbReference>
<name>A0A1M6SQ17_9FIRM</name>
<dbReference type="Proteomes" id="UP000184386">
    <property type="component" value="Unassembled WGS sequence"/>
</dbReference>
<dbReference type="Pfam" id="PF13545">
    <property type="entry name" value="HTH_Crp_2"/>
    <property type="match status" value="1"/>
</dbReference>
<evidence type="ECO:0000256" key="1">
    <source>
        <dbReference type="ARBA" id="ARBA00023015"/>
    </source>
</evidence>
<dbReference type="InterPro" id="IPR036390">
    <property type="entry name" value="WH_DNA-bd_sf"/>
</dbReference>
<proteinExistence type="predicted"/>
<dbReference type="STRING" id="1121322.SAMN02745136_02545"/>
<evidence type="ECO:0000313" key="7">
    <source>
        <dbReference type="Proteomes" id="UP000184386"/>
    </source>
</evidence>
<dbReference type="InterPro" id="IPR018490">
    <property type="entry name" value="cNMP-bd_dom_sf"/>
</dbReference>
<evidence type="ECO:0000256" key="2">
    <source>
        <dbReference type="ARBA" id="ARBA00023125"/>
    </source>
</evidence>
<dbReference type="PROSITE" id="PS50042">
    <property type="entry name" value="CNMP_BINDING_3"/>
    <property type="match status" value="1"/>
</dbReference>
<feature type="domain" description="Cyclic nucleotide-binding" evidence="4">
    <location>
        <begin position="13"/>
        <end position="111"/>
    </location>
</feature>
<dbReference type="EMBL" id="FRAC01000012">
    <property type="protein sequence ID" value="SHK46678.1"/>
    <property type="molecule type" value="Genomic_DNA"/>
</dbReference>
<keyword evidence="2" id="KW-0238">DNA-binding</keyword>
<dbReference type="Gene3D" id="2.60.120.10">
    <property type="entry name" value="Jelly Rolls"/>
    <property type="match status" value="1"/>
</dbReference>
<evidence type="ECO:0000259" key="4">
    <source>
        <dbReference type="PROSITE" id="PS50042"/>
    </source>
</evidence>
<gene>
    <name evidence="6" type="ORF">SAMN02745136_02545</name>
</gene>
<evidence type="ECO:0000259" key="5">
    <source>
        <dbReference type="PROSITE" id="PS51063"/>
    </source>
</evidence>
<keyword evidence="7" id="KW-1185">Reference proteome</keyword>
<keyword evidence="1" id="KW-0805">Transcription regulation</keyword>
<evidence type="ECO:0000313" key="6">
    <source>
        <dbReference type="EMBL" id="SHK46678.1"/>
    </source>
</evidence>
<feature type="domain" description="HTH crp-type" evidence="5">
    <location>
        <begin position="154"/>
        <end position="219"/>
    </location>
</feature>
<keyword evidence="6" id="KW-0808">Transferase</keyword>
<dbReference type="AlphaFoldDB" id="A0A1M6SQ17"/>
<organism evidence="6 7">
    <name type="scientific">Anaerocolumna jejuensis DSM 15929</name>
    <dbReference type="NCBI Taxonomy" id="1121322"/>
    <lineage>
        <taxon>Bacteria</taxon>
        <taxon>Bacillati</taxon>
        <taxon>Bacillota</taxon>
        <taxon>Clostridia</taxon>
        <taxon>Lachnospirales</taxon>
        <taxon>Lachnospiraceae</taxon>
        <taxon>Anaerocolumna</taxon>
    </lineage>
</organism>
<dbReference type="RefSeq" id="WP_073276451.1">
    <property type="nucleotide sequence ID" value="NZ_FRAC01000012.1"/>
</dbReference>
<dbReference type="GO" id="GO:0016301">
    <property type="term" value="F:kinase activity"/>
    <property type="evidence" value="ECO:0007669"/>
    <property type="project" value="UniProtKB-KW"/>
</dbReference>
<sequence>MKNRNEILKSCPLFSGIKEEEFDSMLSCLGARELEYKKEAYIYMAGNAVSEIGIVLSGSVIIIKEDFWGNRTIISRMSAADMFAESFAFAGIPKLPISVVAAENAEVLFIDCKNILNAYPSPCGFHTALINNMVRILAGKNVMLMQKIDHISCRTTRDKLLSYLSVQAIEAKSKAFTIPYNRQELADYLCIDRSAMSSELGRLRDEGILTFHKNNFELL</sequence>
<protein>
    <submittedName>
        <fullName evidence="6">cAMP-binding domain of CRP or a regulatory subunit of cAMP-dependent protein kinases</fullName>
    </submittedName>
</protein>
<accession>A0A1M6SQ17</accession>
<dbReference type="CDD" id="cd00038">
    <property type="entry name" value="CAP_ED"/>
    <property type="match status" value="1"/>
</dbReference>
<dbReference type="GO" id="GO:0003677">
    <property type="term" value="F:DNA binding"/>
    <property type="evidence" value="ECO:0007669"/>
    <property type="project" value="UniProtKB-KW"/>
</dbReference>
<dbReference type="InterPro" id="IPR000595">
    <property type="entry name" value="cNMP-bd_dom"/>
</dbReference>
<dbReference type="OrthoDB" id="9774616at2"/>
<reference evidence="6 7" key="1">
    <citation type="submission" date="2016-11" db="EMBL/GenBank/DDBJ databases">
        <authorList>
            <person name="Jaros S."/>
            <person name="Januszkiewicz K."/>
            <person name="Wedrychowicz H."/>
        </authorList>
    </citation>
    <scope>NUCLEOTIDE SEQUENCE [LARGE SCALE GENOMIC DNA]</scope>
    <source>
        <strain evidence="6 7">DSM 15929</strain>
    </source>
</reference>
<dbReference type="SUPFAM" id="SSF46785">
    <property type="entry name" value="Winged helix' DNA-binding domain"/>
    <property type="match status" value="1"/>
</dbReference>
<dbReference type="InterPro" id="IPR014710">
    <property type="entry name" value="RmlC-like_jellyroll"/>
</dbReference>
<dbReference type="PROSITE" id="PS51063">
    <property type="entry name" value="HTH_CRP_2"/>
    <property type="match status" value="1"/>
</dbReference>
<evidence type="ECO:0000256" key="3">
    <source>
        <dbReference type="ARBA" id="ARBA00023163"/>
    </source>
</evidence>